<evidence type="ECO:0000256" key="1">
    <source>
        <dbReference type="ARBA" id="ARBA00023002"/>
    </source>
</evidence>
<dbReference type="HOGENOM" id="CLU_028028_1_0_11"/>
<proteinExistence type="inferred from homology"/>
<dbReference type="KEGG" id="ksk:KSE_76110t"/>
<gene>
    <name evidence="4" type="ordered locus">KSE_00630t</name>
    <name evidence="5" type="ordered locus">KSE_76110t</name>
</gene>
<evidence type="ECO:0000313" key="6">
    <source>
        <dbReference type="Proteomes" id="UP000007076"/>
    </source>
</evidence>
<dbReference type="GO" id="GO:0016491">
    <property type="term" value="F:oxidoreductase activity"/>
    <property type="evidence" value="ECO:0007669"/>
    <property type="project" value="UniProtKB-KW"/>
</dbReference>
<dbReference type="RefSeq" id="WP_014133237.1">
    <property type="nucleotide sequence ID" value="NC_016109.1"/>
</dbReference>
<evidence type="ECO:0000313" key="5">
    <source>
        <dbReference type="EMBL" id="BAJ33363.1"/>
    </source>
</evidence>
<dbReference type="eggNOG" id="COG0654">
    <property type="taxonomic scope" value="Bacteria"/>
</dbReference>
<dbReference type="KEGG" id="ksk:KSE_00630t"/>
<dbReference type="STRING" id="452652.KSE_00630t"/>
<sequence length="481" mass="49870">MPVAVIAGGSIAGLAAALALHGIGYRVHVLERGDEPPPRRAGEAAPDRPRPTAPQALHSHTLTSLGLRVLRERAPQVLAAARDAGAHLLDLTLAMPAGATDAAREPGDDELAALGCRRPTLERALHDTVRTLPGVTLHHRATLAALELDPARRAVRAVRTTAGERLPADIVVDATGRTAAHRAWLRDAGTPPPEDRAEPSGLRGHTRVYRLRSATAPGPLNRGNAAGDIWDHYAGVLHPGDGDTFSIALATLPGDRGLSALRTAAGFTAAARATPGLGPWLADGVSEPLSPVRAITAPPNTLRGAALAPRPPVTGLYPLGDAACTTNPLFGRGMSLALEHAFRLADLLAAHPRPGEEAAHDAARLTTTLLLPWYEHSAAADRARIARWQAAVDGAAPPPPPPADPADPPGPAALAAAAATDAVVWRALTRTLMTLATPAQALGDDKILARIRQAPPPPARPQAPPHAELVRLVTQAAGARP</sequence>
<accession>E4MZ22</accession>
<comment type="similarity">
    <text evidence="2">Belongs to the flavin-dependent halogenase family. Bacterial tryptophan halogenase subfamily.</text>
</comment>
<keyword evidence="6" id="KW-1185">Reference proteome</keyword>
<dbReference type="PATRIC" id="fig|452652.3.peg.55"/>
<evidence type="ECO:0000313" key="4">
    <source>
        <dbReference type="EMBL" id="BAJ25915.1"/>
    </source>
</evidence>
<protein>
    <recommendedName>
        <fullName evidence="7">FAD-binding domain-containing protein</fullName>
    </recommendedName>
</protein>
<evidence type="ECO:0008006" key="7">
    <source>
        <dbReference type="Google" id="ProtNLM"/>
    </source>
</evidence>
<evidence type="ECO:0000256" key="2">
    <source>
        <dbReference type="ARBA" id="ARBA00038396"/>
    </source>
</evidence>
<feature type="compositionally biased region" description="Basic and acidic residues" evidence="3">
    <location>
        <begin position="31"/>
        <end position="50"/>
    </location>
</feature>
<dbReference type="InterPro" id="IPR036188">
    <property type="entry name" value="FAD/NAD-bd_sf"/>
</dbReference>
<dbReference type="SUPFAM" id="SSF51905">
    <property type="entry name" value="FAD/NAD(P)-binding domain"/>
    <property type="match status" value="1"/>
</dbReference>
<keyword evidence="1" id="KW-0560">Oxidoreductase</keyword>
<dbReference type="PANTHER" id="PTHR43747:SF5">
    <property type="entry name" value="FAD-BINDING DOMAIN-CONTAINING PROTEIN"/>
    <property type="match status" value="1"/>
</dbReference>
<organism evidence="4 6">
    <name type="scientific">Kitasatospora setae (strain ATCC 33774 / DSM 43861 / JCM 3304 / KCC A-0304 / NBRC 14216 / KM-6054)</name>
    <name type="common">Streptomyces setae</name>
    <dbReference type="NCBI Taxonomy" id="452652"/>
    <lineage>
        <taxon>Bacteria</taxon>
        <taxon>Bacillati</taxon>
        <taxon>Actinomycetota</taxon>
        <taxon>Actinomycetes</taxon>
        <taxon>Kitasatosporales</taxon>
        <taxon>Streptomycetaceae</taxon>
        <taxon>Kitasatospora</taxon>
    </lineage>
</organism>
<dbReference type="Proteomes" id="UP000007076">
    <property type="component" value="Chromosome"/>
</dbReference>
<dbReference type="EMBL" id="AP010968">
    <property type="protein sequence ID" value="BAJ25915.1"/>
    <property type="molecule type" value="Genomic_DNA"/>
</dbReference>
<dbReference type="PANTHER" id="PTHR43747">
    <property type="entry name" value="FAD-BINDING PROTEIN"/>
    <property type="match status" value="1"/>
</dbReference>
<dbReference type="AlphaFoldDB" id="E4MZ22"/>
<feature type="region of interest" description="Disordered" evidence="3">
    <location>
        <begin position="31"/>
        <end position="60"/>
    </location>
</feature>
<dbReference type="EMBL" id="AP010968">
    <property type="protein sequence ID" value="BAJ33363.1"/>
    <property type="molecule type" value="Genomic_DNA"/>
</dbReference>
<dbReference type="Gene3D" id="3.50.50.60">
    <property type="entry name" value="FAD/NAD(P)-binding domain"/>
    <property type="match status" value="1"/>
</dbReference>
<feature type="compositionally biased region" description="Pro residues" evidence="3">
    <location>
        <begin position="396"/>
        <end position="411"/>
    </location>
</feature>
<feature type="region of interest" description="Disordered" evidence="3">
    <location>
        <begin position="392"/>
        <end position="413"/>
    </location>
</feature>
<evidence type="ECO:0000256" key="3">
    <source>
        <dbReference type="SAM" id="MobiDB-lite"/>
    </source>
</evidence>
<name>E4MZ22_KITSK</name>
<feature type="region of interest" description="Disordered" evidence="3">
    <location>
        <begin position="185"/>
        <end position="204"/>
    </location>
</feature>
<reference evidence="4 6" key="1">
    <citation type="journal article" date="2010" name="DNA Res.">
        <title>Genome sequence of Kitasatospora setae NBRC 14216T: an evolutionary snapshot of the family Streptomycetaceae.</title>
        <authorList>
            <person name="Ichikawa N."/>
            <person name="Oguchi A."/>
            <person name="Ikeda H."/>
            <person name="Ishikawa J."/>
            <person name="Kitani S."/>
            <person name="Watanabe Y."/>
            <person name="Nakamura S."/>
            <person name="Katano Y."/>
            <person name="Kishi E."/>
            <person name="Sasagawa M."/>
            <person name="Ankai A."/>
            <person name="Fukui S."/>
            <person name="Hashimoto Y."/>
            <person name="Kamata S."/>
            <person name="Otoguro M."/>
            <person name="Tanikawa S."/>
            <person name="Nihira T."/>
            <person name="Horinouchi S."/>
            <person name="Ohnishi Y."/>
            <person name="Hayakawa M."/>
            <person name="Kuzuyama T."/>
            <person name="Arisawa A."/>
            <person name="Nomoto F."/>
            <person name="Miura H."/>
            <person name="Takahashi Y."/>
            <person name="Fujita N."/>
        </authorList>
    </citation>
    <scope>NUCLEOTIDE SEQUENCE [LARGE SCALE GENOMIC DNA]</scope>
    <source>
        <strain evidence="6">ATCC 33774 / DSM 43861 / JCM 3304 / KCC A-0304 / NBRC 14216 / KM-6054</strain>
        <strain evidence="4">KM-6054</strain>
    </source>
</reference>
<dbReference type="InterPro" id="IPR050816">
    <property type="entry name" value="Flavin-dep_Halogenase_NPB"/>
</dbReference>